<dbReference type="KEGG" id="csl:COCSUDRAFT_38631"/>
<protein>
    <submittedName>
        <fullName evidence="3">Snf7-domain-containing protein</fullName>
    </submittedName>
</protein>
<dbReference type="AlphaFoldDB" id="I0YJN9"/>
<dbReference type="PANTHER" id="PTHR10476">
    <property type="entry name" value="CHARGED MULTIVESICULAR BODY PROTEIN"/>
    <property type="match status" value="1"/>
</dbReference>
<evidence type="ECO:0000256" key="1">
    <source>
        <dbReference type="SAM" id="Coils"/>
    </source>
</evidence>
<keyword evidence="1" id="KW-0175">Coiled coil</keyword>
<evidence type="ECO:0000313" key="4">
    <source>
        <dbReference type="Proteomes" id="UP000007264"/>
    </source>
</evidence>
<dbReference type="InterPro" id="IPR005024">
    <property type="entry name" value="Snf7_fam"/>
</dbReference>
<evidence type="ECO:0000313" key="3">
    <source>
        <dbReference type="EMBL" id="EIE18608.1"/>
    </source>
</evidence>
<dbReference type="STRING" id="574566.I0YJN9"/>
<gene>
    <name evidence="3" type="ORF">COCSUDRAFT_38631</name>
</gene>
<dbReference type="Proteomes" id="UP000007264">
    <property type="component" value="Unassembled WGS sequence"/>
</dbReference>
<dbReference type="GO" id="GO:0007034">
    <property type="term" value="P:vacuolar transport"/>
    <property type="evidence" value="ECO:0007669"/>
    <property type="project" value="InterPro"/>
</dbReference>
<dbReference type="GeneID" id="17036493"/>
<reference evidence="3 4" key="1">
    <citation type="journal article" date="2012" name="Genome Biol.">
        <title>The genome of the polar eukaryotic microalga coccomyxa subellipsoidea reveals traits of cold adaptation.</title>
        <authorList>
            <person name="Blanc G."/>
            <person name="Agarkova I."/>
            <person name="Grimwood J."/>
            <person name="Kuo A."/>
            <person name="Brueggeman A."/>
            <person name="Dunigan D."/>
            <person name="Gurnon J."/>
            <person name="Ladunga I."/>
            <person name="Lindquist E."/>
            <person name="Lucas S."/>
            <person name="Pangilinan J."/>
            <person name="Proschold T."/>
            <person name="Salamov A."/>
            <person name="Schmutz J."/>
            <person name="Weeks D."/>
            <person name="Yamada T."/>
            <person name="Claverie J.M."/>
            <person name="Grigoriev I."/>
            <person name="Van Etten J."/>
            <person name="Lomsadze A."/>
            <person name="Borodovsky M."/>
        </authorList>
    </citation>
    <scope>NUCLEOTIDE SEQUENCE [LARGE SCALE GENOMIC DNA]</scope>
    <source>
        <strain evidence="3 4">C-169</strain>
    </source>
</reference>
<feature type="coiled-coil region" evidence="1">
    <location>
        <begin position="33"/>
        <end position="60"/>
    </location>
</feature>
<organism evidence="3 4">
    <name type="scientific">Coccomyxa subellipsoidea (strain C-169)</name>
    <name type="common">Green microalga</name>
    <dbReference type="NCBI Taxonomy" id="574566"/>
    <lineage>
        <taxon>Eukaryota</taxon>
        <taxon>Viridiplantae</taxon>
        <taxon>Chlorophyta</taxon>
        <taxon>core chlorophytes</taxon>
        <taxon>Trebouxiophyceae</taxon>
        <taxon>Trebouxiophyceae incertae sedis</taxon>
        <taxon>Coccomyxaceae</taxon>
        <taxon>Coccomyxa</taxon>
        <taxon>Coccomyxa subellipsoidea</taxon>
    </lineage>
</organism>
<dbReference type="eggNOG" id="KOG3229">
    <property type="taxonomic scope" value="Eukaryota"/>
</dbReference>
<accession>I0YJN9</accession>
<feature type="region of interest" description="Disordered" evidence="2">
    <location>
        <begin position="201"/>
        <end position="222"/>
    </location>
</feature>
<evidence type="ECO:0000256" key="2">
    <source>
        <dbReference type="SAM" id="MobiDB-lite"/>
    </source>
</evidence>
<dbReference type="RefSeq" id="XP_005643152.1">
    <property type="nucleotide sequence ID" value="XM_005643095.1"/>
</dbReference>
<dbReference type="Gene3D" id="6.10.140.1230">
    <property type="match status" value="1"/>
</dbReference>
<dbReference type="EMBL" id="AGSI01000023">
    <property type="protein sequence ID" value="EIE18608.1"/>
    <property type="molecule type" value="Genomic_DNA"/>
</dbReference>
<comment type="caution">
    <text evidence="3">The sequence shown here is derived from an EMBL/GenBank/DDBJ whole genome shotgun (WGS) entry which is preliminary data.</text>
</comment>
<keyword evidence="4" id="KW-1185">Reference proteome</keyword>
<dbReference type="OrthoDB" id="2329734at2759"/>
<proteinExistence type="predicted"/>
<sequence length="222" mass="25263">MFPENRGLLNYFRKQPDPKELVRKWQADIRAQQRALDRQIRDIERDRKLAEKQVKDAAKRGDIQSAKTLAKEIVHTKKAISRLYVNKAHFISMNSQLTEQLGLAKVAGTLSKSTEIMKIVNDLMKAPQLMQTMQQMSKEMMKAGILDEMMSDMMDSTMDEDIEEETEEEVDKVLMEIAGETLEQLAGSAAPRQKQKVKVTQAAEVAPEEDEALQARLDAVRS</sequence>
<dbReference type="Pfam" id="PF03357">
    <property type="entry name" value="Snf7"/>
    <property type="match status" value="1"/>
</dbReference>
<name>I0YJN9_COCSC</name>